<comment type="subcellular location">
    <subcellularLocation>
        <location evidence="1">Cytoplasm</location>
        <location evidence="1">Nucleoid</location>
    </subcellularLocation>
</comment>
<dbReference type="EMBL" id="FTPS01000001">
    <property type="protein sequence ID" value="SIT82823.1"/>
    <property type="molecule type" value="Genomic_DNA"/>
</dbReference>
<dbReference type="GO" id="GO:0001217">
    <property type="term" value="F:DNA-binding transcription repressor activity"/>
    <property type="evidence" value="ECO:0007669"/>
    <property type="project" value="TreeGrafter"/>
</dbReference>
<keyword evidence="3" id="KW-0963">Cytoplasm</keyword>
<protein>
    <submittedName>
        <fullName evidence="8">DNA-binding protein H-NS</fullName>
    </submittedName>
</protein>
<evidence type="ECO:0000259" key="7">
    <source>
        <dbReference type="SMART" id="SM00528"/>
    </source>
</evidence>
<dbReference type="GO" id="GO:0032993">
    <property type="term" value="C:protein-DNA complex"/>
    <property type="evidence" value="ECO:0007669"/>
    <property type="project" value="TreeGrafter"/>
</dbReference>
<dbReference type="GO" id="GO:0003680">
    <property type="term" value="F:minor groove of adenine-thymine-rich DNA binding"/>
    <property type="evidence" value="ECO:0007669"/>
    <property type="project" value="TreeGrafter"/>
</dbReference>
<gene>
    <name evidence="8" type="ORF">SAMN05421849_1783</name>
</gene>
<reference evidence="8 9" key="1">
    <citation type="submission" date="2017-01" db="EMBL/GenBank/DDBJ databases">
        <authorList>
            <person name="Mah S.A."/>
            <person name="Swanson W.J."/>
            <person name="Moy G.W."/>
            <person name="Vacquier V.D."/>
        </authorList>
    </citation>
    <scope>NUCLEOTIDE SEQUENCE [LARGE SCALE GENOMIC DNA]</scope>
    <source>
        <strain evidence="8 9">DSM 21219</strain>
    </source>
</reference>
<dbReference type="GO" id="GO:0003681">
    <property type="term" value="F:bent DNA binding"/>
    <property type="evidence" value="ECO:0007669"/>
    <property type="project" value="TreeGrafter"/>
</dbReference>
<evidence type="ECO:0000256" key="6">
    <source>
        <dbReference type="SAM" id="MobiDB-lite"/>
    </source>
</evidence>
<dbReference type="PANTHER" id="PTHR38097">
    <property type="match status" value="1"/>
</dbReference>
<dbReference type="GO" id="GO:0000976">
    <property type="term" value="F:transcription cis-regulatory region binding"/>
    <property type="evidence" value="ECO:0007669"/>
    <property type="project" value="TreeGrafter"/>
</dbReference>
<dbReference type="InterPro" id="IPR027444">
    <property type="entry name" value="H-NS_C_dom"/>
</dbReference>
<dbReference type="SMART" id="SM00528">
    <property type="entry name" value="HNS"/>
    <property type="match status" value="1"/>
</dbReference>
<feature type="compositionally biased region" description="Low complexity" evidence="6">
    <location>
        <begin position="58"/>
        <end position="69"/>
    </location>
</feature>
<evidence type="ECO:0000256" key="4">
    <source>
        <dbReference type="ARBA" id="ARBA00023125"/>
    </source>
</evidence>
<keyword evidence="9" id="KW-1185">Reference proteome</keyword>
<feature type="coiled-coil region" evidence="5">
    <location>
        <begin position="10"/>
        <end position="45"/>
    </location>
</feature>
<evidence type="ECO:0000256" key="2">
    <source>
        <dbReference type="ARBA" id="ARBA00010610"/>
    </source>
</evidence>
<dbReference type="Pfam" id="PF00816">
    <property type="entry name" value="Histone_HNS"/>
    <property type="match status" value="1"/>
</dbReference>
<dbReference type="Proteomes" id="UP000192455">
    <property type="component" value="Unassembled WGS sequence"/>
</dbReference>
<keyword evidence="4 8" id="KW-0238">DNA-binding</keyword>
<comment type="similarity">
    <text evidence="2">Belongs to the histone-like protein H-NS family.</text>
</comment>
<dbReference type="GO" id="GO:0009295">
    <property type="term" value="C:nucleoid"/>
    <property type="evidence" value="ECO:0007669"/>
    <property type="project" value="UniProtKB-SubCell"/>
</dbReference>
<keyword evidence="5" id="KW-0175">Coiled coil</keyword>
<evidence type="ECO:0000313" key="9">
    <source>
        <dbReference type="Proteomes" id="UP000192455"/>
    </source>
</evidence>
<dbReference type="PANTHER" id="PTHR38097:SF2">
    <property type="entry name" value="DNA-BINDING PROTEIN STPA"/>
    <property type="match status" value="1"/>
</dbReference>
<evidence type="ECO:0000256" key="5">
    <source>
        <dbReference type="SAM" id="Coils"/>
    </source>
</evidence>
<evidence type="ECO:0000313" key="8">
    <source>
        <dbReference type="EMBL" id="SIT82823.1"/>
    </source>
</evidence>
<dbReference type="InterPro" id="IPR037150">
    <property type="entry name" value="H-NS_C_dom_sf"/>
</dbReference>
<dbReference type="AlphaFoldDB" id="A0A1R3WWM0"/>
<evidence type="ECO:0000256" key="1">
    <source>
        <dbReference type="ARBA" id="ARBA00004453"/>
    </source>
</evidence>
<name>A0A1R3WWM0_9RHOB</name>
<dbReference type="SUPFAM" id="SSF81273">
    <property type="entry name" value="H-NS histone-like proteins"/>
    <property type="match status" value="1"/>
</dbReference>
<accession>A0A1R3WWM0</accession>
<proteinExistence type="inferred from homology"/>
<sequence length="105" mass="11812">MEFKLDEMSRSDLQHLQAEVEKALKKAEKRDRREALRAAEQAAAEFGYPLDELLGAAPAGVAGGKLPPKYRNPGNPDQTWSGRGRRPRWLVEAQQQGRPLSEFKI</sequence>
<dbReference type="OrthoDB" id="5297879at2"/>
<feature type="region of interest" description="Disordered" evidence="6">
    <location>
        <begin position="58"/>
        <end position="105"/>
    </location>
</feature>
<dbReference type="GO" id="GO:0005829">
    <property type="term" value="C:cytosol"/>
    <property type="evidence" value="ECO:0007669"/>
    <property type="project" value="TreeGrafter"/>
</dbReference>
<evidence type="ECO:0000256" key="3">
    <source>
        <dbReference type="ARBA" id="ARBA00022490"/>
    </source>
</evidence>
<dbReference type="Gene3D" id="4.10.430.10">
    <property type="entry name" value="Histone-like protein H-NS, C-terminal domain"/>
    <property type="match status" value="1"/>
</dbReference>
<feature type="domain" description="DNA-binding protein H-NS-like C-terminal" evidence="7">
    <location>
        <begin position="60"/>
        <end position="105"/>
    </location>
</feature>
<organism evidence="8 9">
    <name type="scientific">Pontibaca methylaminivorans</name>
    <dbReference type="NCBI Taxonomy" id="515897"/>
    <lineage>
        <taxon>Bacteria</taxon>
        <taxon>Pseudomonadati</taxon>
        <taxon>Pseudomonadota</taxon>
        <taxon>Alphaproteobacteria</taxon>
        <taxon>Rhodobacterales</taxon>
        <taxon>Roseobacteraceae</taxon>
        <taxon>Pontibaca</taxon>
    </lineage>
</organism>